<evidence type="ECO:0000256" key="1">
    <source>
        <dbReference type="SAM" id="SignalP"/>
    </source>
</evidence>
<proteinExistence type="predicted"/>
<keyword evidence="1" id="KW-0732">Signal</keyword>
<feature type="chain" id="PRO_5037746601" evidence="1">
    <location>
        <begin position="23"/>
        <end position="117"/>
    </location>
</feature>
<name>A0A975ARY7_9GAMM</name>
<feature type="signal peptide" evidence="1">
    <location>
        <begin position="1"/>
        <end position="22"/>
    </location>
</feature>
<dbReference type="EMBL" id="CP071518">
    <property type="protein sequence ID" value="QSX77425.1"/>
    <property type="molecule type" value="Genomic_DNA"/>
</dbReference>
<dbReference type="KEGG" id="lsf:I8J32_011730"/>
<protein>
    <submittedName>
        <fullName evidence="2">Uncharacterized protein</fullName>
    </submittedName>
</protein>
<reference evidence="2 3" key="1">
    <citation type="submission" date="2021-03" db="EMBL/GenBank/DDBJ databases">
        <title>Lysobacter sp. nov. isolated from soil of gangwondo yeongwol, south Korea.</title>
        <authorList>
            <person name="Kim K.R."/>
            <person name="Kim K.H."/>
            <person name="Jeon C.O."/>
        </authorList>
    </citation>
    <scope>NUCLEOTIDE SEQUENCE [LARGE SCALE GENOMIC DNA]</scope>
    <source>
        <strain evidence="2 3">R19</strain>
    </source>
</reference>
<dbReference type="AlphaFoldDB" id="A0A975ARY7"/>
<accession>A0A975ARY7</accession>
<gene>
    <name evidence="2" type="ORF">I8J32_011730</name>
</gene>
<organism evidence="2 3">
    <name type="scientific">Agrilutibacter solisilvae</name>
    <dbReference type="NCBI Taxonomy" id="2763317"/>
    <lineage>
        <taxon>Bacteria</taxon>
        <taxon>Pseudomonadati</taxon>
        <taxon>Pseudomonadota</taxon>
        <taxon>Gammaproteobacteria</taxon>
        <taxon>Lysobacterales</taxon>
        <taxon>Lysobacteraceae</taxon>
        <taxon>Agrilutibacter</taxon>
    </lineage>
</organism>
<evidence type="ECO:0000313" key="2">
    <source>
        <dbReference type="EMBL" id="QSX77425.1"/>
    </source>
</evidence>
<evidence type="ECO:0000313" key="3">
    <source>
        <dbReference type="Proteomes" id="UP000639274"/>
    </source>
</evidence>
<dbReference type="Proteomes" id="UP000639274">
    <property type="component" value="Chromosome"/>
</dbReference>
<keyword evidence="3" id="KW-1185">Reference proteome</keyword>
<dbReference type="RefSeq" id="WP_200612310.1">
    <property type="nucleotide sequence ID" value="NZ_CP071518.1"/>
</dbReference>
<sequence>MNRKLRNTFAAFVASGASLAIALMVAVPATTSPVMDVVTQAAPQAVELHASGAGLDPAAPHLQTLAHAVARSAAAASVLALEARDMEVTPETRTSTPGARHRRQTLVMPYFSFSPRG</sequence>